<keyword evidence="1" id="KW-1133">Transmembrane helix</keyword>
<feature type="transmembrane region" description="Helical" evidence="1">
    <location>
        <begin position="63"/>
        <end position="84"/>
    </location>
</feature>
<proteinExistence type="predicted"/>
<keyword evidence="3" id="KW-1185">Reference proteome</keyword>
<gene>
    <name evidence="2" type="ordered locus">Clocel_0739</name>
</gene>
<dbReference type="Proteomes" id="UP000002730">
    <property type="component" value="Chromosome"/>
</dbReference>
<accession>D9SRZ3</accession>
<feature type="transmembrane region" description="Helical" evidence="1">
    <location>
        <begin position="32"/>
        <end position="51"/>
    </location>
</feature>
<evidence type="ECO:0000313" key="2">
    <source>
        <dbReference type="EMBL" id="ADL50510.1"/>
    </source>
</evidence>
<organism evidence="2 3">
    <name type="scientific">Clostridium cellulovorans (strain ATCC 35296 / DSM 3052 / OCM 3 / 743B)</name>
    <dbReference type="NCBI Taxonomy" id="573061"/>
    <lineage>
        <taxon>Bacteria</taxon>
        <taxon>Bacillati</taxon>
        <taxon>Bacillota</taxon>
        <taxon>Clostridia</taxon>
        <taxon>Eubacteriales</taxon>
        <taxon>Clostridiaceae</taxon>
        <taxon>Clostridium</taxon>
    </lineage>
</organism>
<evidence type="ECO:0000256" key="1">
    <source>
        <dbReference type="SAM" id="Phobius"/>
    </source>
</evidence>
<dbReference type="AlphaFoldDB" id="D9SRZ3"/>
<sequence>MNQKKVYINIFVVLYALLVLLYFLGNYFHNDFIFLCVCGLSIIFILFNLNTFNNFLKSRNSSLNTRILLVVVIPVLILLFFIYAF</sequence>
<keyword evidence="1" id="KW-0812">Transmembrane</keyword>
<name>D9SRZ3_CLOC7</name>
<keyword evidence="1" id="KW-0472">Membrane</keyword>
<feature type="transmembrane region" description="Helical" evidence="1">
    <location>
        <begin position="7"/>
        <end position="26"/>
    </location>
</feature>
<dbReference type="KEGG" id="ccb:Clocel_0739"/>
<evidence type="ECO:0000313" key="3">
    <source>
        <dbReference type="Proteomes" id="UP000002730"/>
    </source>
</evidence>
<dbReference type="HOGENOM" id="CLU_2506837_0_0_9"/>
<dbReference type="EMBL" id="CP002160">
    <property type="protein sequence ID" value="ADL50510.1"/>
    <property type="molecule type" value="Genomic_DNA"/>
</dbReference>
<protein>
    <submittedName>
        <fullName evidence="2">Uncharacterized protein</fullName>
    </submittedName>
</protein>
<reference evidence="2 3" key="1">
    <citation type="submission" date="2010-08" db="EMBL/GenBank/DDBJ databases">
        <title>Complete sequence of Clostridium cellulovorans 743B.</title>
        <authorList>
            <consortium name="US DOE Joint Genome Institute"/>
            <person name="Lucas S."/>
            <person name="Copeland A."/>
            <person name="Lapidus A."/>
            <person name="Cheng J.-F."/>
            <person name="Bruce D."/>
            <person name="Goodwin L."/>
            <person name="Pitluck S."/>
            <person name="Chertkov O."/>
            <person name="Detter J.C."/>
            <person name="Han C."/>
            <person name="Tapia R."/>
            <person name="Land M."/>
            <person name="Hauser L."/>
            <person name="Chang Y.-J."/>
            <person name="Jeffries C."/>
            <person name="Kyrpides N."/>
            <person name="Ivanova N."/>
            <person name="Mikhailova N."/>
            <person name="Hemme C.L."/>
            <person name="Woyke T."/>
        </authorList>
    </citation>
    <scope>NUCLEOTIDE SEQUENCE [LARGE SCALE GENOMIC DNA]</scope>
    <source>
        <strain evidence="3">ATCC 35296 / DSM 3052 / OCM 3 / 743B</strain>
    </source>
</reference>